<name>A0A356LBY5_9BURK</name>
<accession>A0A356LBY5</accession>
<organism evidence="3 4">
    <name type="scientific">Advenella kashmirensis</name>
    <dbReference type="NCBI Taxonomy" id="310575"/>
    <lineage>
        <taxon>Bacteria</taxon>
        <taxon>Pseudomonadati</taxon>
        <taxon>Pseudomonadota</taxon>
        <taxon>Betaproteobacteria</taxon>
        <taxon>Burkholderiales</taxon>
        <taxon>Alcaligenaceae</taxon>
    </lineage>
</organism>
<gene>
    <name evidence="3" type="ORF">DD666_03690</name>
</gene>
<dbReference type="AlphaFoldDB" id="A0A356LBY5"/>
<evidence type="ECO:0000313" key="3">
    <source>
        <dbReference type="EMBL" id="HBP28503.1"/>
    </source>
</evidence>
<proteinExistence type="predicted"/>
<evidence type="ECO:0000256" key="1">
    <source>
        <dbReference type="SAM" id="MobiDB-lite"/>
    </source>
</evidence>
<feature type="chain" id="PRO_5017050125" evidence="2">
    <location>
        <begin position="22"/>
        <end position="105"/>
    </location>
</feature>
<keyword evidence="2" id="KW-0732">Signal</keyword>
<feature type="signal peptide" evidence="2">
    <location>
        <begin position="1"/>
        <end position="21"/>
    </location>
</feature>
<sequence length="105" mass="11204">MKMMTYVIGAICAVASLQAYAAEPVKPAHQNAASVCKRVQETAETTLQARKGGHNDRAGDKASLGSKSNDPMFTYAIDVAYDSDLNKTGIGQEAYDYCMLHKAGA</sequence>
<evidence type="ECO:0000313" key="4">
    <source>
        <dbReference type="Proteomes" id="UP000264036"/>
    </source>
</evidence>
<reference evidence="3 4" key="1">
    <citation type="journal article" date="2018" name="Nat. Biotechnol.">
        <title>A standardized bacterial taxonomy based on genome phylogeny substantially revises the tree of life.</title>
        <authorList>
            <person name="Parks D.H."/>
            <person name="Chuvochina M."/>
            <person name="Waite D.W."/>
            <person name="Rinke C."/>
            <person name="Skarshewski A."/>
            <person name="Chaumeil P.A."/>
            <person name="Hugenholtz P."/>
        </authorList>
    </citation>
    <scope>NUCLEOTIDE SEQUENCE [LARGE SCALE GENOMIC DNA]</scope>
    <source>
        <strain evidence="3">UBA10707</strain>
    </source>
</reference>
<comment type="caution">
    <text evidence="3">The sequence shown here is derived from an EMBL/GenBank/DDBJ whole genome shotgun (WGS) entry which is preliminary data.</text>
</comment>
<feature type="region of interest" description="Disordered" evidence="1">
    <location>
        <begin position="46"/>
        <end position="66"/>
    </location>
</feature>
<evidence type="ECO:0000256" key="2">
    <source>
        <dbReference type="SAM" id="SignalP"/>
    </source>
</evidence>
<dbReference type="Proteomes" id="UP000264036">
    <property type="component" value="Unassembled WGS sequence"/>
</dbReference>
<protein>
    <submittedName>
        <fullName evidence="3">Uncharacterized protein</fullName>
    </submittedName>
</protein>
<dbReference type="EMBL" id="DOEK01000005">
    <property type="protein sequence ID" value="HBP28503.1"/>
    <property type="molecule type" value="Genomic_DNA"/>
</dbReference>